<dbReference type="eggNOG" id="COG1887">
    <property type="taxonomic scope" value="Bacteria"/>
</dbReference>
<dbReference type="Gene3D" id="3.40.50.12580">
    <property type="match status" value="1"/>
</dbReference>
<dbReference type="HOGENOM" id="CLU_062404_0_0_5"/>
<dbReference type="EMBL" id="CP000927">
    <property type="protein sequence ID" value="ABZ71543.1"/>
    <property type="molecule type" value="Genomic_DNA"/>
</dbReference>
<reference evidence="1" key="1">
    <citation type="submission" date="2008-01" db="EMBL/GenBank/DDBJ databases">
        <title>Complete sequence of chromosome of Caulobacter sp. K31.</title>
        <authorList>
            <consortium name="US DOE Joint Genome Institute"/>
            <person name="Copeland A."/>
            <person name="Lucas S."/>
            <person name="Lapidus A."/>
            <person name="Barry K."/>
            <person name="Glavina del Rio T."/>
            <person name="Dalin E."/>
            <person name="Tice H."/>
            <person name="Pitluck S."/>
            <person name="Bruce D."/>
            <person name="Goodwin L."/>
            <person name="Thompson L.S."/>
            <person name="Brettin T."/>
            <person name="Detter J.C."/>
            <person name="Han C."/>
            <person name="Schmutz J."/>
            <person name="Larimer F."/>
            <person name="Land M."/>
            <person name="Hauser L."/>
            <person name="Kyrpides N."/>
            <person name="Kim E."/>
            <person name="Stephens C."/>
            <person name="Richardson P."/>
        </authorList>
    </citation>
    <scope>NUCLEOTIDE SEQUENCE [LARGE SCALE GENOMIC DNA]</scope>
    <source>
        <strain evidence="1">K31</strain>
    </source>
</reference>
<accession>B0SVS5</accession>
<name>B0SVS5_CAUSK</name>
<evidence type="ECO:0008006" key="2">
    <source>
        <dbReference type="Google" id="ProtNLM"/>
    </source>
</evidence>
<organism evidence="1">
    <name type="scientific">Caulobacter sp. (strain K31)</name>
    <dbReference type="NCBI Taxonomy" id="366602"/>
    <lineage>
        <taxon>Bacteria</taxon>
        <taxon>Pseudomonadati</taxon>
        <taxon>Pseudomonadota</taxon>
        <taxon>Alphaproteobacteria</taxon>
        <taxon>Caulobacterales</taxon>
        <taxon>Caulobacteraceae</taxon>
        <taxon>Caulobacter</taxon>
    </lineage>
</organism>
<dbReference type="STRING" id="366602.Caul_2416"/>
<dbReference type="KEGG" id="cak:Caul_2416"/>
<dbReference type="SUPFAM" id="SSF53756">
    <property type="entry name" value="UDP-Glycosyltransferase/glycogen phosphorylase"/>
    <property type="match status" value="1"/>
</dbReference>
<dbReference type="OrthoDB" id="8437129at2"/>
<sequence>MRIGFLFNHDQVHQVAHSLPIALALARGGRDFEIVVATTNRRLTAEVIRLGGGVVGHGVRLVELALTRRASKLLAATTEAVLPATKLLVYRDNLDFFRSLDILVVAEKTSLILKTRYGLNNLKIVHTRHGAGDRAIGFDKASAGFDHVLVSGSKIHDRLIHETGVDPARISVVGYPKFDLLPTRATTHPLLEDGRPVVLYSPHVSPHLSSWYEDGRKVLDWFVEHDDHNLIFAPHVMLFERPFVATIDKLRLDRAGRIEERYLRAPHIHIDLGSRLSTTMAYTQRADLYLGDVSSQVYEFLLKPRPCVFLNSHRFAWAGDANFGHWRAGPVIEDVADLGTAMTRSREEHETVWRPVQEALFNESFDLTDEPSAERAARAVARFAGQAWPAPPAVALADPALARTGTF</sequence>
<dbReference type="InterPro" id="IPR043148">
    <property type="entry name" value="TagF_C"/>
</dbReference>
<evidence type="ECO:0000313" key="1">
    <source>
        <dbReference type="EMBL" id="ABZ71543.1"/>
    </source>
</evidence>
<gene>
    <name evidence="1" type="ordered locus">Caul_2416</name>
</gene>
<proteinExistence type="predicted"/>
<dbReference type="AlphaFoldDB" id="B0SVS5"/>
<protein>
    <recommendedName>
        <fullName evidence="2">CDP-glycerol:poly(Glycerophosphate) glycerophosphotransferase</fullName>
    </recommendedName>
</protein>